<organism evidence="1 2">
    <name type="scientific">Cystobacter ferrugineus</name>
    <dbReference type="NCBI Taxonomy" id="83449"/>
    <lineage>
        <taxon>Bacteria</taxon>
        <taxon>Pseudomonadati</taxon>
        <taxon>Myxococcota</taxon>
        <taxon>Myxococcia</taxon>
        <taxon>Myxococcales</taxon>
        <taxon>Cystobacterineae</taxon>
        <taxon>Archangiaceae</taxon>
        <taxon>Cystobacter</taxon>
    </lineage>
</organism>
<dbReference type="PANTHER" id="PTHR35271:SF1">
    <property type="entry name" value="ABC TRANSPORTER, SUBSTRATE-BINDING LIPOPROTEIN"/>
    <property type="match status" value="1"/>
</dbReference>
<dbReference type="AlphaFoldDB" id="A0A1L9AY59"/>
<comment type="caution">
    <text evidence="1">The sequence shown here is derived from an EMBL/GenBank/DDBJ whole genome shotgun (WGS) entry which is preliminary data.</text>
</comment>
<dbReference type="Pfam" id="PF04392">
    <property type="entry name" value="ABC_sub_bind"/>
    <property type="match status" value="1"/>
</dbReference>
<accession>A0A1L9AY59</accession>
<dbReference type="EMBL" id="MPIN01000016">
    <property type="protein sequence ID" value="OJH34947.1"/>
    <property type="molecule type" value="Genomic_DNA"/>
</dbReference>
<dbReference type="RefSeq" id="WP_071904001.1">
    <property type="nucleotide sequence ID" value="NZ_MPIN01000016.1"/>
</dbReference>
<keyword evidence="2" id="KW-1185">Reference proteome</keyword>
<evidence type="ECO:0008006" key="3">
    <source>
        <dbReference type="Google" id="ProtNLM"/>
    </source>
</evidence>
<dbReference type="STRING" id="83449.BON30_40920"/>
<sequence length="339" mass="37866">MTASPLPYRVRVVSSYIYEKEDSAPYSTMGRQNRWVVGFVSAITRLKSGLRDFDLQFHRIPPTREELIQLLARYREEGVGLLIIPGTDSVVRVAEVNRDIPVVYFGAHPENNGMELLDHPNITGVRLNLPLIWSYENFSLLKSVVPELERVYFPLNLSSEFAFPNVKRNYALSRAKKEGFWITPPSSHVGYRSVAFLAERLGVSFHEGPYATLEELQAGLDTMKAERSALIGFNDTVLSGKAVQALLAYSRARRVPLFWVNNAAIIKQAGVADFSSDFEAVGRVVGRMCLSILRDGKPVSEVPFENDPGQKLILNLPGCHELGLTVAPEVRARFDEVAS</sequence>
<dbReference type="Gene3D" id="3.40.50.2300">
    <property type="match status" value="2"/>
</dbReference>
<evidence type="ECO:0000313" key="1">
    <source>
        <dbReference type="EMBL" id="OJH34947.1"/>
    </source>
</evidence>
<dbReference type="InterPro" id="IPR007487">
    <property type="entry name" value="ABC_transpt-TYRBP-like"/>
</dbReference>
<dbReference type="Proteomes" id="UP000182229">
    <property type="component" value="Unassembled WGS sequence"/>
</dbReference>
<gene>
    <name evidence="1" type="ORF">BON30_40920</name>
</gene>
<dbReference type="OrthoDB" id="9776955at2"/>
<protein>
    <recommendedName>
        <fullName evidence="3">ABC transporter substrate-binding protein</fullName>
    </recommendedName>
</protein>
<reference evidence="1 2" key="2">
    <citation type="submission" date="2016-12" db="EMBL/GenBank/DDBJ databases">
        <title>Draft Genome Sequence of Cystobacter ferrugineus Strain Cbfe23.</title>
        <authorList>
            <person name="Akbar S."/>
            <person name="Dowd S.E."/>
            <person name="Stevens D.C."/>
        </authorList>
    </citation>
    <scope>NUCLEOTIDE SEQUENCE [LARGE SCALE GENOMIC DNA]</scope>
    <source>
        <strain evidence="1 2">Cbfe23</strain>
    </source>
</reference>
<dbReference type="PANTHER" id="PTHR35271">
    <property type="entry name" value="ABC TRANSPORTER, SUBSTRATE-BINDING LIPOPROTEIN-RELATED"/>
    <property type="match status" value="1"/>
</dbReference>
<reference evidence="2" key="1">
    <citation type="submission" date="2016-11" db="EMBL/GenBank/DDBJ databases">
        <authorList>
            <person name="Shukria A."/>
            <person name="Stevens D.C."/>
        </authorList>
    </citation>
    <scope>NUCLEOTIDE SEQUENCE [LARGE SCALE GENOMIC DNA]</scope>
    <source>
        <strain evidence="2">Cbfe23</strain>
    </source>
</reference>
<name>A0A1L9AY59_9BACT</name>
<evidence type="ECO:0000313" key="2">
    <source>
        <dbReference type="Proteomes" id="UP000182229"/>
    </source>
</evidence>
<proteinExistence type="predicted"/>